<evidence type="ECO:0000256" key="1">
    <source>
        <dbReference type="SAM" id="MobiDB-lite"/>
    </source>
</evidence>
<evidence type="ECO:0000313" key="3">
    <source>
        <dbReference type="Proteomes" id="UP000217343"/>
    </source>
</evidence>
<dbReference type="EMBL" id="CP022203">
    <property type="protein sequence ID" value="ATB48338.1"/>
    <property type="molecule type" value="Genomic_DNA"/>
</dbReference>
<dbReference type="Proteomes" id="UP000217343">
    <property type="component" value="Chromosome"/>
</dbReference>
<dbReference type="AlphaFoldDB" id="A0A250JXE1"/>
<accession>A0A250JXE1</accession>
<evidence type="ECO:0000313" key="2">
    <source>
        <dbReference type="EMBL" id="ATB48338.1"/>
    </source>
</evidence>
<dbReference type="KEGG" id="mmas:MYMAC_003964"/>
<keyword evidence="3" id="KW-1185">Reference proteome</keyword>
<reference evidence="2 3" key="1">
    <citation type="submission" date="2017-06" db="EMBL/GenBank/DDBJ databases">
        <title>Sequencing and comparative analysis of myxobacterial genomes.</title>
        <authorList>
            <person name="Rupp O."/>
            <person name="Goesmann A."/>
            <person name="Sogaard-Andersen L."/>
        </authorList>
    </citation>
    <scope>NUCLEOTIDE SEQUENCE [LARGE SCALE GENOMIC DNA]</scope>
    <source>
        <strain evidence="2 3">DSM 14697</strain>
    </source>
</reference>
<sequence>MTGKAEGTSRTGGAPLIHPETVDEDAFKMLELAL</sequence>
<proteinExistence type="predicted"/>
<organism evidence="2 3">
    <name type="scientific">Corallococcus macrosporus DSM 14697</name>
    <dbReference type="NCBI Taxonomy" id="1189310"/>
    <lineage>
        <taxon>Bacteria</taxon>
        <taxon>Pseudomonadati</taxon>
        <taxon>Myxococcota</taxon>
        <taxon>Myxococcia</taxon>
        <taxon>Myxococcales</taxon>
        <taxon>Cystobacterineae</taxon>
        <taxon>Myxococcaceae</taxon>
        <taxon>Corallococcus</taxon>
    </lineage>
</organism>
<feature type="region of interest" description="Disordered" evidence="1">
    <location>
        <begin position="1"/>
        <end position="20"/>
    </location>
</feature>
<gene>
    <name evidence="2" type="ORF">MYMAC_003964</name>
</gene>
<name>A0A250JXE1_9BACT</name>
<protein>
    <submittedName>
        <fullName evidence="2">Uncharacterized protein</fullName>
    </submittedName>
</protein>